<evidence type="ECO:0008006" key="10">
    <source>
        <dbReference type="Google" id="ProtNLM"/>
    </source>
</evidence>
<organism evidence="9">
    <name type="scientific">Candida tenuis (strain ATCC 10573 / BCRC 21748 / CBS 615 / JCM 9827 / NBRC 10315 / NRRL Y-1498 / VKM Y-70)</name>
    <name type="common">Yeast</name>
    <name type="synonym">Yamadazyma tenuis</name>
    <dbReference type="NCBI Taxonomy" id="590646"/>
    <lineage>
        <taxon>Eukaryota</taxon>
        <taxon>Fungi</taxon>
        <taxon>Dikarya</taxon>
        <taxon>Ascomycota</taxon>
        <taxon>Saccharomycotina</taxon>
        <taxon>Pichiomycetes</taxon>
        <taxon>Debaryomycetaceae</taxon>
        <taxon>Yamadazyma</taxon>
    </lineage>
</organism>
<dbReference type="EMBL" id="GL996527">
    <property type="protein sequence ID" value="EGV61715.1"/>
    <property type="molecule type" value="Genomic_DNA"/>
</dbReference>
<gene>
    <name evidence="8" type="ORF">CANTEDRAFT_94604</name>
</gene>
<dbReference type="GO" id="GO:0005886">
    <property type="term" value="C:plasma membrane"/>
    <property type="evidence" value="ECO:0007669"/>
    <property type="project" value="TreeGrafter"/>
</dbReference>
<reference evidence="8 9" key="1">
    <citation type="journal article" date="2011" name="Proc. Natl. Acad. Sci. U.S.A.">
        <title>Comparative genomics of xylose-fermenting fungi for enhanced biofuel production.</title>
        <authorList>
            <person name="Wohlbach D.J."/>
            <person name="Kuo A."/>
            <person name="Sato T.K."/>
            <person name="Potts K.M."/>
            <person name="Salamov A.A."/>
            <person name="LaButti K.M."/>
            <person name="Sun H."/>
            <person name="Clum A."/>
            <person name="Pangilinan J.L."/>
            <person name="Lindquist E.A."/>
            <person name="Lucas S."/>
            <person name="Lapidus A."/>
            <person name="Jin M."/>
            <person name="Gunawan C."/>
            <person name="Balan V."/>
            <person name="Dale B.E."/>
            <person name="Jeffries T.W."/>
            <person name="Zinkel R."/>
            <person name="Barry K.W."/>
            <person name="Grigoriev I.V."/>
            <person name="Gasch A.P."/>
        </authorList>
    </citation>
    <scope>NUCLEOTIDE SEQUENCE [LARGE SCALE GENOMIC DNA]</scope>
    <source>
        <strain evidence="9">ATCC 10573 / BCRC 21748 / CBS 615 / JCM 9827 / NBRC 10315 / NRRL Y-1498 / VKM Y-70</strain>
    </source>
</reference>
<dbReference type="AlphaFoldDB" id="G3B890"/>
<dbReference type="CDD" id="cd11482">
    <property type="entry name" value="SLC-NCS1sbd_NRT1-like"/>
    <property type="match status" value="1"/>
</dbReference>
<dbReference type="RefSeq" id="XP_006687885.1">
    <property type="nucleotide sequence ID" value="XM_006687822.1"/>
</dbReference>
<feature type="transmembrane region" description="Helical" evidence="7">
    <location>
        <begin position="65"/>
        <end position="86"/>
    </location>
</feature>
<comment type="subcellular location">
    <subcellularLocation>
        <location evidence="1">Membrane</location>
        <topology evidence="1">Multi-pass membrane protein</topology>
    </subcellularLocation>
</comment>
<protein>
    <recommendedName>
        <fullName evidence="10">Allantoin permease</fullName>
    </recommendedName>
</protein>
<evidence type="ECO:0000256" key="3">
    <source>
        <dbReference type="ARBA" id="ARBA00022692"/>
    </source>
</evidence>
<feature type="transmembrane region" description="Helical" evidence="7">
    <location>
        <begin position="234"/>
        <end position="254"/>
    </location>
</feature>
<keyword evidence="9" id="KW-1185">Reference proteome</keyword>
<keyword evidence="4 7" id="KW-1133">Transmembrane helix</keyword>
<evidence type="ECO:0000313" key="9">
    <source>
        <dbReference type="Proteomes" id="UP000000707"/>
    </source>
</evidence>
<evidence type="ECO:0000256" key="1">
    <source>
        <dbReference type="ARBA" id="ARBA00004141"/>
    </source>
</evidence>
<evidence type="ECO:0000256" key="4">
    <source>
        <dbReference type="ARBA" id="ARBA00022989"/>
    </source>
</evidence>
<name>G3B890_CANTC</name>
<evidence type="ECO:0000313" key="8">
    <source>
        <dbReference type="EMBL" id="EGV61715.1"/>
    </source>
</evidence>
<feature type="transmembrane region" description="Helical" evidence="7">
    <location>
        <begin position="320"/>
        <end position="342"/>
    </location>
</feature>
<dbReference type="HOGENOM" id="CLU_021555_2_1_1"/>
<feature type="transmembrane region" description="Helical" evidence="7">
    <location>
        <begin position="363"/>
        <end position="382"/>
    </location>
</feature>
<feature type="region of interest" description="Disordered" evidence="6">
    <location>
        <begin position="547"/>
        <end position="566"/>
    </location>
</feature>
<dbReference type="InterPro" id="IPR045225">
    <property type="entry name" value="Uracil/uridine/allantoin_perm"/>
</dbReference>
<dbReference type="GO" id="GO:0015205">
    <property type="term" value="F:nucleobase transmembrane transporter activity"/>
    <property type="evidence" value="ECO:0007669"/>
    <property type="project" value="TreeGrafter"/>
</dbReference>
<feature type="transmembrane region" description="Helical" evidence="7">
    <location>
        <begin position="388"/>
        <end position="412"/>
    </location>
</feature>
<feature type="transmembrane region" description="Helical" evidence="7">
    <location>
        <begin position="475"/>
        <end position="498"/>
    </location>
</feature>
<evidence type="ECO:0000256" key="5">
    <source>
        <dbReference type="ARBA" id="ARBA00023136"/>
    </source>
</evidence>
<keyword evidence="5 7" id="KW-0472">Membrane</keyword>
<evidence type="ECO:0000256" key="6">
    <source>
        <dbReference type="SAM" id="MobiDB-lite"/>
    </source>
</evidence>
<dbReference type="InterPro" id="IPR001248">
    <property type="entry name" value="Pur-cyt_permease"/>
</dbReference>
<comment type="similarity">
    <text evidence="2">Belongs to the purine-cytosine permease (2.A.39) family.</text>
</comment>
<dbReference type="OrthoDB" id="2018619at2759"/>
<evidence type="ECO:0000256" key="7">
    <source>
        <dbReference type="SAM" id="Phobius"/>
    </source>
</evidence>
<feature type="transmembrane region" description="Helical" evidence="7">
    <location>
        <begin position="445"/>
        <end position="463"/>
    </location>
</feature>
<feature type="transmembrane region" description="Helical" evidence="7">
    <location>
        <begin position="162"/>
        <end position="182"/>
    </location>
</feature>
<dbReference type="Proteomes" id="UP000000707">
    <property type="component" value="Unassembled WGS sequence"/>
</dbReference>
<dbReference type="eggNOG" id="KOG2466">
    <property type="taxonomic scope" value="Eukaryota"/>
</dbReference>
<accession>G3B890</accession>
<dbReference type="PANTHER" id="PTHR30618:SF0">
    <property type="entry name" value="PURINE-URACIL PERMEASE NCS1"/>
    <property type="match status" value="1"/>
</dbReference>
<feature type="transmembrane region" description="Helical" evidence="7">
    <location>
        <begin position="34"/>
        <end position="53"/>
    </location>
</feature>
<dbReference type="GeneID" id="18250419"/>
<feature type="transmembrane region" description="Helical" evidence="7">
    <location>
        <begin position="106"/>
        <end position="128"/>
    </location>
</feature>
<dbReference type="KEGG" id="cten:18250419"/>
<keyword evidence="3 7" id="KW-0812">Transmembrane</keyword>
<dbReference type="Pfam" id="PF02133">
    <property type="entry name" value="Transp_cyt_pur"/>
    <property type="match status" value="1"/>
</dbReference>
<dbReference type="Gene3D" id="1.10.4160.10">
    <property type="entry name" value="Hydantoin permease"/>
    <property type="match status" value="1"/>
</dbReference>
<feature type="transmembrane region" description="Helical" evidence="7">
    <location>
        <begin position="194"/>
        <end position="214"/>
    </location>
</feature>
<dbReference type="PANTHER" id="PTHR30618">
    <property type="entry name" value="NCS1 FAMILY PURINE/PYRIMIDINE TRANSPORTER"/>
    <property type="match status" value="1"/>
</dbReference>
<evidence type="ECO:0000256" key="2">
    <source>
        <dbReference type="ARBA" id="ARBA00008974"/>
    </source>
</evidence>
<sequence>MKVFSKLRIKTVPKGPHAWYNRDLLPTPTDERTWGIYHFLFFYFTTSLTPSSYTLGSTLVSNGLLWWHGLICAVIGSFFLSIVLVFNSRAPSVYHLGFPTIVRAAAGMYGSYFFIFVRISVATIYFAVQTYFAGSLMDVLMRCIFGYKWVNIENKLSSDSGITSRGLLSFFLIWFFQLPLMFMHPRHQRHLYSVKMITTTTSLFAVFGYCVRKAGGTLGTPESLATDRVYGSDLVWGVISGINSIMGALCPILINTGDVVRYAKRPSDAAWIQSFAVLCSKVLITFLGCGTTSAAKVFLGETYWNPWDLYNGLLDHNWSAGMRTGIFFASLGMIIALVIVNVGTNCLPVGADATGMFPKYVNITRGQFLCWLVCPLLFPWKISSSGASFLAFLGSYSVMLCPIAATMIYDYFIIRRGNYHIPSFYNPDGTGVFWYNKLGVNWRAMAAWVIGCGFTISGVANSVTPGSIGIAAVRIYQLGFLLSFIVAFVAYGTLCFAFPVKNILPDDKDIKSIGFEELAQSDGFLPGESLDSIIEPTVEIIDSETIPESNSIGNEKGNFVTSSKEL</sequence>
<proteinExistence type="inferred from homology"/>